<name>A0A9P8LDG9_9PEZI</name>
<feature type="compositionally biased region" description="Basic and acidic residues" evidence="1">
    <location>
        <begin position="93"/>
        <end position="102"/>
    </location>
</feature>
<keyword evidence="3" id="KW-1185">Reference proteome</keyword>
<reference evidence="2" key="1">
    <citation type="submission" date="2021-03" db="EMBL/GenBank/DDBJ databases">
        <title>Comparative genomics and phylogenomic investigation of the class Geoglossomycetes provide insights into ecological specialization and systematics.</title>
        <authorList>
            <person name="Melie T."/>
            <person name="Pirro S."/>
            <person name="Miller A.N."/>
            <person name="Quandt A."/>
        </authorList>
    </citation>
    <scope>NUCLEOTIDE SEQUENCE</scope>
    <source>
        <strain evidence="2">CAQ_001_2017</strain>
    </source>
</reference>
<evidence type="ECO:0000313" key="2">
    <source>
        <dbReference type="EMBL" id="KAH0562079.1"/>
    </source>
</evidence>
<gene>
    <name evidence="2" type="ORF">GP486_003219</name>
</gene>
<dbReference type="Proteomes" id="UP000750711">
    <property type="component" value="Unassembled WGS sequence"/>
</dbReference>
<dbReference type="AlphaFoldDB" id="A0A9P8LDG9"/>
<organism evidence="2 3">
    <name type="scientific">Trichoglossum hirsutum</name>
    <dbReference type="NCBI Taxonomy" id="265104"/>
    <lineage>
        <taxon>Eukaryota</taxon>
        <taxon>Fungi</taxon>
        <taxon>Dikarya</taxon>
        <taxon>Ascomycota</taxon>
        <taxon>Pezizomycotina</taxon>
        <taxon>Geoglossomycetes</taxon>
        <taxon>Geoglossales</taxon>
        <taxon>Geoglossaceae</taxon>
        <taxon>Trichoglossum</taxon>
    </lineage>
</organism>
<dbReference type="EMBL" id="JAGHQM010000416">
    <property type="protein sequence ID" value="KAH0562079.1"/>
    <property type="molecule type" value="Genomic_DNA"/>
</dbReference>
<sequence>MVGSTENTASSKYNLVIEGSDEMRYSLHDAVRELSPDQLANILKDIALQRLPVESIIYINDNISTPVEVKIQRRSDPVVYFKQLKPTNPRKRTIPDSPERSGKRQRPISGDLDIPKLTSLANTIIESLYHPHSSLRSYHDQHLWQDYPSSLPGIFGLVDSDSTKGRMARLILVKLLSGIEGRYSRYSVDGASICRTKACTLILELAQVKTSNPARFVRDKIGPSFDNLVNYLGEGFVFWTGGIPFRKLGRLPECEIKALQSYIGNTGFSSTLEEYTTIAKRFSDLKAVRLDDTRPYARSMGQQPKHPRNDIPPYAHNLSLCVGGARGSSDVQPLDPGVTRPYKATGSNAELQSTDTEQWPPRGVNAEQPYLSGTYGATDCNAPLYSRGQQPKHPRNDIPPYAHNLSLCVGGARGSSDVQPRSGIIGQQADHAENNIPPYGQNSLSGTYGARGNNIQSHSRTVGQLPIYAGNDPPPFALGPPYQSSTYGATGNSQLDSGFIAEQHNVLDGSF</sequence>
<feature type="region of interest" description="Disordered" evidence="1">
    <location>
        <begin position="341"/>
        <end position="363"/>
    </location>
</feature>
<proteinExistence type="predicted"/>
<feature type="region of interest" description="Disordered" evidence="1">
    <location>
        <begin position="85"/>
        <end position="113"/>
    </location>
</feature>
<accession>A0A9P8LDG9</accession>
<feature type="compositionally biased region" description="Polar residues" evidence="1">
    <location>
        <begin position="345"/>
        <end position="357"/>
    </location>
</feature>
<evidence type="ECO:0000313" key="3">
    <source>
        <dbReference type="Proteomes" id="UP000750711"/>
    </source>
</evidence>
<comment type="caution">
    <text evidence="2">The sequence shown here is derived from an EMBL/GenBank/DDBJ whole genome shotgun (WGS) entry which is preliminary data.</text>
</comment>
<evidence type="ECO:0000256" key="1">
    <source>
        <dbReference type="SAM" id="MobiDB-lite"/>
    </source>
</evidence>
<protein>
    <submittedName>
        <fullName evidence="2">Uncharacterized protein</fullName>
    </submittedName>
</protein>